<keyword evidence="4 6" id="KW-0808">Transferase</keyword>
<evidence type="ECO:0000256" key="5">
    <source>
        <dbReference type="ARBA" id="ARBA00049288"/>
    </source>
</evidence>
<feature type="active site" evidence="7">
    <location>
        <position position="261"/>
    </location>
</feature>
<evidence type="ECO:0000313" key="8">
    <source>
        <dbReference type="EMBL" id="ADH63507.1"/>
    </source>
</evidence>
<dbReference type="PANTHER" id="PTHR11739:SF4">
    <property type="entry name" value="CITRATE SYNTHASE, PEROXISOMAL"/>
    <property type="match status" value="1"/>
</dbReference>
<evidence type="ECO:0000256" key="7">
    <source>
        <dbReference type="PIRSR" id="PIRSR001369-1"/>
    </source>
</evidence>
<evidence type="ECO:0000313" key="9">
    <source>
        <dbReference type="Proteomes" id="UP000001916"/>
    </source>
</evidence>
<dbReference type="Proteomes" id="UP000001916">
    <property type="component" value="Chromosome"/>
</dbReference>
<gene>
    <name evidence="8" type="ordered locus">Mesil_1621</name>
</gene>
<evidence type="ECO:0000256" key="6">
    <source>
        <dbReference type="PIRNR" id="PIRNR001369"/>
    </source>
</evidence>
<dbReference type="InterPro" id="IPR016142">
    <property type="entry name" value="Citrate_synth-like_lrg_a-sub"/>
</dbReference>
<evidence type="ECO:0000256" key="2">
    <source>
        <dbReference type="ARBA" id="ARBA00010566"/>
    </source>
</evidence>
<dbReference type="KEGG" id="msv:Mesil_1621"/>
<dbReference type="Gene3D" id="1.10.580.10">
    <property type="entry name" value="Citrate Synthase, domain 1"/>
    <property type="match status" value="1"/>
</dbReference>
<comment type="catalytic activity">
    <reaction evidence="5">
        <text>oxaloacetate + acetyl-CoA + H2O = citrate + CoA + H(+)</text>
        <dbReference type="Rhea" id="RHEA:16845"/>
        <dbReference type="ChEBI" id="CHEBI:15377"/>
        <dbReference type="ChEBI" id="CHEBI:15378"/>
        <dbReference type="ChEBI" id="CHEBI:16452"/>
        <dbReference type="ChEBI" id="CHEBI:16947"/>
        <dbReference type="ChEBI" id="CHEBI:57287"/>
        <dbReference type="ChEBI" id="CHEBI:57288"/>
        <dbReference type="EC" id="2.3.3.16"/>
    </reaction>
</comment>
<sequence length="379" mass="41846">MSTATIARGLEGVLFTESALCFIDGQAGRLYYGGYAIQELAEKSTFEEVSFLLLHNRLPKADELKAFSDELVALRALPEELIQQIRQFPKGAHPMSMLRTAVSELGMLDPREDDLTPEGLYQKSLSLIAKFASIVAALKRVREGKEPLAPRPDLSHAANFLYMASGTEPTPEQARLMDVALILHAEHGFNASTFTAIAAYSTQTDIYSAITAAVASLKGPRHGGANEAVMKMIEEIGPVENALPWVQNILANKGRIMGMGHRVYKVFDPRAGVLEKYARLVAEKHGKSKEYQILKTIEEEAGKVLGPRGIYPNVDFYSGVVYSDLGFSLEFFTPIFAVARISGWAGHILEYTRVDNRLLRPDAQYTGPLDLPYVPIDQR</sequence>
<reference evidence="8 9" key="1">
    <citation type="journal article" date="2010" name="Stand. Genomic Sci.">
        <title>Complete genome sequence of Meiothermus silvanus type strain (VI-R2).</title>
        <authorList>
            <person name="Sikorski J."/>
            <person name="Tindall B.J."/>
            <person name="Lowry S."/>
            <person name="Lucas S."/>
            <person name="Nolan M."/>
            <person name="Copeland A."/>
            <person name="Glavina Del Rio T."/>
            <person name="Tice H."/>
            <person name="Cheng J.F."/>
            <person name="Han C."/>
            <person name="Pitluck S."/>
            <person name="Liolios K."/>
            <person name="Ivanova N."/>
            <person name="Mavromatis K."/>
            <person name="Mikhailova N."/>
            <person name="Pati A."/>
            <person name="Goodwin L."/>
            <person name="Chen A."/>
            <person name="Palaniappan K."/>
            <person name="Land M."/>
            <person name="Hauser L."/>
            <person name="Chang Y.J."/>
            <person name="Jeffries C.D."/>
            <person name="Rohde M."/>
            <person name="Goker M."/>
            <person name="Woyke T."/>
            <person name="Bristow J."/>
            <person name="Eisen J.A."/>
            <person name="Markowitz V."/>
            <person name="Hugenholtz P."/>
            <person name="Kyrpides N.C."/>
            <person name="Klenk H.P."/>
            <person name="Lapidus A."/>
        </authorList>
    </citation>
    <scope>NUCLEOTIDE SEQUENCE [LARGE SCALE GENOMIC DNA]</scope>
    <source>
        <strain evidence="9">ATCC 700542 / DSM 9946 / VI-R2</strain>
    </source>
</reference>
<dbReference type="Gene3D" id="1.10.230.10">
    <property type="entry name" value="Cytochrome P450-Terp, domain 2"/>
    <property type="match status" value="1"/>
</dbReference>
<dbReference type="GO" id="GO:0006099">
    <property type="term" value="P:tricarboxylic acid cycle"/>
    <property type="evidence" value="ECO:0007669"/>
    <property type="project" value="UniProtKB-UniPathway"/>
</dbReference>
<dbReference type="EMBL" id="CP002042">
    <property type="protein sequence ID" value="ADH63507.1"/>
    <property type="molecule type" value="Genomic_DNA"/>
</dbReference>
<dbReference type="Pfam" id="PF00285">
    <property type="entry name" value="Citrate_synt"/>
    <property type="match status" value="1"/>
</dbReference>
<dbReference type="InterPro" id="IPR024176">
    <property type="entry name" value="Citrate_synthase_bac-typ"/>
</dbReference>
<keyword evidence="3" id="KW-0816">Tricarboxylic acid cycle</keyword>
<name>D7BFF4_ALLS1</name>
<dbReference type="GO" id="GO:0005829">
    <property type="term" value="C:cytosol"/>
    <property type="evidence" value="ECO:0007669"/>
    <property type="project" value="TreeGrafter"/>
</dbReference>
<dbReference type="PRINTS" id="PR00143">
    <property type="entry name" value="CITRTSNTHASE"/>
</dbReference>
<dbReference type="InterPro" id="IPR036969">
    <property type="entry name" value="Citrate_synthase_sf"/>
</dbReference>
<dbReference type="HOGENOM" id="CLU_025068_2_1_0"/>
<keyword evidence="9" id="KW-1185">Reference proteome</keyword>
<comment type="similarity">
    <text evidence="2 6">Belongs to the citrate synthase family.</text>
</comment>
<protein>
    <recommendedName>
        <fullName evidence="6">Citrate synthase</fullName>
    </recommendedName>
</protein>
<accession>D7BFF4</accession>
<dbReference type="STRING" id="526227.Mesil_1621"/>
<dbReference type="NCBIfam" id="TIGR01800">
    <property type="entry name" value="cit_synth_II"/>
    <property type="match status" value="1"/>
</dbReference>
<dbReference type="GO" id="GO:0036440">
    <property type="term" value="F:citrate synthase activity"/>
    <property type="evidence" value="ECO:0007669"/>
    <property type="project" value="UniProtKB-EC"/>
</dbReference>
<feature type="active site" evidence="7">
    <location>
        <position position="315"/>
    </location>
</feature>
<keyword evidence="8" id="KW-0012">Acyltransferase</keyword>
<dbReference type="OrthoDB" id="9800864at2"/>
<evidence type="ECO:0000256" key="1">
    <source>
        <dbReference type="ARBA" id="ARBA00005163"/>
    </source>
</evidence>
<evidence type="ECO:0000256" key="4">
    <source>
        <dbReference type="ARBA" id="ARBA00022679"/>
    </source>
</evidence>
<dbReference type="InterPro" id="IPR002020">
    <property type="entry name" value="Citrate_synthase"/>
</dbReference>
<dbReference type="CDD" id="cd06118">
    <property type="entry name" value="citrate_synt_like_1"/>
    <property type="match status" value="1"/>
</dbReference>
<dbReference type="InterPro" id="IPR011278">
    <property type="entry name" value="2-MeCitrate/Citrate_synth_II"/>
</dbReference>
<organism evidence="8 9">
    <name type="scientific">Allomeiothermus silvanus (strain ATCC 700542 / DSM 9946 / NBRC 106475 / NCIMB 13440 / VI-R2)</name>
    <name type="common">Thermus silvanus</name>
    <dbReference type="NCBI Taxonomy" id="526227"/>
    <lineage>
        <taxon>Bacteria</taxon>
        <taxon>Thermotogati</taxon>
        <taxon>Deinococcota</taxon>
        <taxon>Deinococci</taxon>
        <taxon>Thermales</taxon>
        <taxon>Thermaceae</taxon>
        <taxon>Allomeiothermus</taxon>
    </lineage>
</organism>
<dbReference type="GO" id="GO:0005975">
    <property type="term" value="P:carbohydrate metabolic process"/>
    <property type="evidence" value="ECO:0007669"/>
    <property type="project" value="TreeGrafter"/>
</dbReference>
<dbReference type="SUPFAM" id="SSF48256">
    <property type="entry name" value="Citrate synthase"/>
    <property type="match status" value="1"/>
</dbReference>
<dbReference type="PANTHER" id="PTHR11739">
    <property type="entry name" value="CITRATE SYNTHASE"/>
    <property type="match status" value="1"/>
</dbReference>
<dbReference type="eggNOG" id="COG0372">
    <property type="taxonomic scope" value="Bacteria"/>
</dbReference>
<comment type="pathway">
    <text evidence="1">Carbohydrate metabolism; tricarboxylic acid cycle.</text>
</comment>
<evidence type="ECO:0000256" key="3">
    <source>
        <dbReference type="ARBA" id="ARBA00022532"/>
    </source>
</evidence>
<proteinExistence type="inferred from homology"/>
<dbReference type="UniPathway" id="UPA00223"/>
<dbReference type="AlphaFoldDB" id="D7BFF4"/>
<dbReference type="InterPro" id="IPR016143">
    <property type="entry name" value="Citrate_synth-like_sm_a-sub"/>
</dbReference>
<dbReference type="RefSeq" id="WP_013158070.1">
    <property type="nucleotide sequence ID" value="NC_014212.1"/>
</dbReference>
<dbReference type="PIRSF" id="PIRSF001369">
    <property type="entry name" value="Citrate_synth"/>
    <property type="match status" value="1"/>
</dbReference>